<proteinExistence type="predicted"/>
<dbReference type="AlphaFoldDB" id="A0A182WNN8"/>
<reference evidence="2" key="1">
    <citation type="submission" date="2013-03" db="EMBL/GenBank/DDBJ databases">
        <title>The Genome Sequence of Anopheles minimus MINIMUS1.</title>
        <authorList>
            <consortium name="The Broad Institute Genomics Platform"/>
            <person name="Neafsey D.E."/>
            <person name="Walton C."/>
            <person name="Walker B."/>
            <person name="Young S.K."/>
            <person name="Zeng Q."/>
            <person name="Gargeya S."/>
            <person name="Fitzgerald M."/>
            <person name="Haas B."/>
            <person name="Abouelleil A."/>
            <person name="Allen A.W."/>
            <person name="Alvarado L."/>
            <person name="Arachchi H.M."/>
            <person name="Berlin A.M."/>
            <person name="Chapman S.B."/>
            <person name="Gainer-Dewar J."/>
            <person name="Goldberg J."/>
            <person name="Griggs A."/>
            <person name="Gujja S."/>
            <person name="Hansen M."/>
            <person name="Howarth C."/>
            <person name="Imamovic A."/>
            <person name="Ireland A."/>
            <person name="Larimer J."/>
            <person name="McCowan C."/>
            <person name="Murphy C."/>
            <person name="Pearson M."/>
            <person name="Poon T.W."/>
            <person name="Priest M."/>
            <person name="Roberts A."/>
            <person name="Saif S."/>
            <person name="Shea T."/>
            <person name="Sisk P."/>
            <person name="Sykes S."/>
            <person name="Wortman J."/>
            <person name="Nusbaum C."/>
            <person name="Birren B."/>
        </authorList>
    </citation>
    <scope>NUCLEOTIDE SEQUENCE [LARGE SCALE GENOMIC DNA]</scope>
    <source>
        <strain evidence="2">MINIMUS1</strain>
    </source>
</reference>
<accession>A0A182WNN8</accession>
<organism evidence="1 2">
    <name type="scientific">Anopheles minimus</name>
    <dbReference type="NCBI Taxonomy" id="112268"/>
    <lineage>
        <taxon>Eukaryota</taxon>
        <taxon>Metazoa</taxon>
        <taxon>Ecdysozoa</taxon>
        <taxon>Arthropoda</taxon>
        <taxon>Hexapoda</taxon>
        <taxon>Insecta</taxon>
        <taxon>Pterygota</taxon>
        <taxon>Neoptera</taxon>
        <taxon>Endopterygota</taxon>
        <taxon>Diptera</taxon>
        <taxon>Nematocera</taxon>
        <taxon>Culicoidea</taxon>
        <taxon>Culicidae</taxon>
        <taxon>Anophelinae</taxon>
        <taxon>Anopheles</taxon>
    </lineage>
</organism>
<dbReference type="Proteomes" id="UP000075920">
    <property type="component" value="Unassembled WGS sequence"/>
</dbReference>
<evidence type="ECO:0000313" key="2">
    <source>
        <dbReference type="Proteomes" id="UP000075920"/>
    </source>
</evidence>
<dbReference type="EnsemblMetazoa" id="AMIN014320-RD">
    <property type="protein sequence ID" value="AMIN014320-PD"/>
    <property type="gene ID" value="AMIN014320"/>
</dbReference>
<dbReference type="VEuPathDB" id="VectorBase:AMIN014320"/>
<keyword evidence="2" id="KW-1185">Reference proteome</keyword>
<evidence type="ECO:0000313" key="1">
    <source>
        <dbReference type="EnsemblMetazoa" id="AMIN014320-PD"/>
    </source>
</evidence>
<protein>
    <submittedName>
        <fullName evidence="1">Uncharacterized protein</fullName>
    </submittedName>
</protein>
<dbReference type="EnsemblMetazoa" id="AMIN014320-RA">
    <property type="protein sequence ID" value="AMIN014320-PA"/>
    <property type="gene ID" value="AMIN014320"/>
</dbReference>
<name>A0A182WNN8_9DIPT</name>
<reference evidence="1" key="2">
    <citation type="submission" date="2020-05" db="UniProtKB">
        <authorList>
            <consortium name="EnsemblMetazoa"/>
        </authorList>
    </citation>
    <scope>IDENTIFICATION</scope>
    <source>
        <strain evidence="1">MINIMUS1</strain>
    </source>
</reference>
<sequence length="22" mass="2665">MQFHQTRLESTRVADSCYFQNC</sequence>